<proteinExistence type="predicted"/>
<sequence length="201" mass="22305">MASIEDNILTAIQAKGRGSIFFPSDFTSYGEVKAVGKSLERLTAKGDIVRLARGIYLYPEIDTVLGLGVLMPSIEQIAETIARRDKARIVPTGIYAMNKLGLSTQVPMNVVYLTDGAPRKVSLGNGRSIQFKYTTPRNLAFTNPLAMLVTFALKEVGKDNVTEDIIKRIKSVLQKERKENILADEALMPAWIRNITRKAYE</sequence>
<dbReference type="RefSeq" id="WP_172275849.1">
    <property type="nucleotide sequence ID" value="NZ_CASGMU010000008.1"/>
</dbReference>
<dbReference type="Proteomes" id="UP000714420">
    <property type="component" value="Unassembled WGS sequence"/>
</dbReference>
<comment type="caution">
    <text evidence="1">The sequence shown here is derived from an EMBL/GenBank/DDBJ whole genome shotgun (WGS) entry which is preliminary data.</text>
</comment>
<evidence type="ECO:0000313" key="1">
    <source>
        <dbReference type="EMBL" id="NPD92517.1"/>
    </source>
</evidence>
<gene>
    <name evidence="1" type="ORF">HPS56_09215</name>
</gene>
<dbReference type="EMBL" id="JABKKF010000008">
    <property type="protein sequence ID" value="NPD92517.1"/>
    <property type="molecule type" value="Genomic_DNA"/>
</dbReference>
<evidence type="ECO:0000313" key="2">
    <source>
        <dbReference type="Proteomes" id="UP000714420"/>
    </source>
</evidence>
<keyword evidence="2" id="KW-1185">Reference proteome</keyword>
<protein>
    <submittedName>
        <fullName evidence="1">Type IV toxin-antitoxin system AbiEi family antitoxin domain-containing protein</fullName>
    </submittedName>
</protein>
<organism evidence="1 2">
    <name type="scientific">Xylanibacter muris</name>
    <dbReference type="NCBI Taxonomy" id="2736290"/>
    <lineage>
        <taxon>Bacteria</taxon>
        <taxon>Pseudomonadati</taxon>
        <taxon>Bacteroidota</taxon>
        <taxon>Bacteroidia</taxon>
        <taxon>Bacteroidales</taxon>
        <taxon>Prevotellaceae</taxon>
        <taxon>Xylanibacter</taxon>
    </lineage>
</organism>
<name>A0ABX2AQJ7_9BACT</name>
<accession>A0ABX2AQJ7</accession>
<dbReference type="Pfam" id="PF19570">
    <property type="entry name" value="DUF6088"/>
    <property type="match status" value="1"/>
</dbReference>
<dbReference type="InterPro" id="IPR045738">
    <property type="entry name" value="DUF6088"/>
</dbReference>
<reference evidence="1 2" key="1">
    <citation type="submission" date="2020-05" db="EMBL/GenBank/DDBJ databases">
        <title>Distinct polysaccharide utilization as determinants for interspecies competition between intestinal Prevotella spp.</title>
        <authorList>
            <person name="Galvez E.J.C."/>
            <person name="Iljazovic A."/>
            <person name="Strowig T."/>
        </authorList>
    </citation>
    <scope>NUCLEOTIDE SEQUENCE [LARGE SCALE GENOMIC DNA]</scope>
    <source>
        <strain evidence="1 2">PMUR</strain>
    </source>
</reference>